<dbReference type="InterPro" id="IPR029240">
    <property type="entry name" value="MMS19_N"/>
</dbReference>
<evidence type="ECO:0000256" key="5">
    <source>
        <dbReference type="RuleBase" id="RU367072"/>
    </source>
</evidence>
<keyword evidence="5" id="KW-0234">DNA repair</keyword>
<evidence type="ECO:0000313" key="8">
    <source>
        <dbReference type="EMBL" id="RSH87581.1"/>
    </source>
</evidence>
<dbReference type="OrthoDB" id="342900at2759"/>
<comment type="caution">
    <text evidence="8">The sequence shown here is derived from an EMBL/GenBank/DDBJ whole genome shotgun (WGS) entry which is preliminary data.</text>
</comment>
<dbReference type="GO" id="GO:0005634">
    <property type="term" value="C:nucleus"/>
    <property type="evidence" value="ECO:0007669"/>
    <property type="project" value="UniProtKB-SubCell"/>
</dbReference>
<dbReference type="Proteomes" id="UP000279236">
    <property type="component" value="Unassembled WGS sequence"/>
</dbReference>
<gene>
    <name evidence="8" type="ORF">EHS24_000092</name>
</gene>
<keyword evidence="3" id="KW-0677">Repeat</keyword>
<evidence type="ECO:0000259" key="7">
    <source>
        <dbReference type="Pfam" id="PF14500"/>
    </source>
</evidence>
<name>A0A427Y8Z4_9TREE</name>
<dbReference type="InterPro" id="IPR011989">
    <property type="entry name" value="ARM-like"/>
</dbReference>
<dbReference type="GO" id="GO:0006281">
    <property type="term" value="P:DNA repair"/>
    <property type="evidence" value="ECO:0007669"/>
    <property type="project" value="UniProtKB-UniRule"/>
</dbReference>
<dbReference type="PANTHER" id="PTHR12891:SF0">
    <property type="entry name" value="MMS19 NUCLEOTIDE EXCISION REPAIR PROTEIN HOMOLOG"/>
    <property type="match status" value="1"/>
</dbReference>
<dbReference type="Pfam" id="PF12460">
    <property type="entry name" value="MMS19_C"/>
    <property type="match status" value="1"/>
</dbReference>
<dbReference type="GO" id="GO:0051604">
    <property type="term" value="P:protein maturation"/>
    <property type="evidence" value="ECO:0007669"/>
    <property type="project" value="UniProtKB-UniRule"/>
</dbReference>
<dbReference type="InterPro" id="IPR024687">
    <property type="entry name" value="MMS19_C"/>
</dbReference>
<dbReference type="InterPro" id="IPR016024">
    <property type="entry name" value="ARM-type_fold"/>
</dbReference>
<accession>A0A427Y8Z4</accession>
<dbReference type="EMBL" id="RSCE01000001">
    <property type="protein sequence ID" value="RSH87581.1"/>
    <property type="molecule type" value="Genomic_DNA"/>
</dbReference>
<evidence type="ECO:0000259" key="6">
    <source>
        <dbReference type="Pfam" id="PF12460"/>
    </source>
</evidence>
<dbReference type="PANTHER" id="PTHR12891">
    <property type="entry name" value="DNA REPAIR/TRANSCRIPTION PROTEIN MET18/MMS19"/>
    <property type="match status" value="1"/>
</dbReference>
<dbReference type="STRING" id="105984.A0A427Y8Z4"/>
<dbReference type="GeneID" id="39584635"/>
<feature type="domain" description="MMS19 C-terminal" evidence="6">
    <location>
        <begin position="538"/>
        <end position="1003"/>
    </location>
</feature>
<dbReference type="InterPro" id="IPR039920">
    <property type="entry name" value="MMS19"/>
</dbReference>
<comment type="subcellular location">
    <subcellularLocation>
        <location evidence="1 5">Nucleus</location>
    </subcellularLocation>
</comment>
<evidence type="ECO:0000256" key="1">
    <source>
        <dbReference type="ARBA" id="ARBA00004123"/>
    </source>
</evidence>
<dbReference type="Gene3D" id="1.25.10.10">
    <property type="entry name" value="Leucine-rich Repeat Variant"/>
    <property type="match status" value="2"/>
</dbReference>
<keyword evidence="4 5" id="KW-0539">Nucleus</keyword>
<dbReference type="AlphaFoldDB" id="A0A427Y8Z4"/>
<keyword evidence="5" id="KW-0227">DNA damage</keyword>
<keyword evidence="9" id="KW-1185">Reference proteome</keyword>
<feature type="domain" description="MMS19 N-terminal" evidence="7">
    <location>
        <begin position="37"/>
        <end position="298"/>
    </location>
</feature>
<comment type="similarity">
    <text evidence="2 5">Belongs to the MET18/MMS19 family.</text>
</comment>
<dbReference type="RefSeq" id="XP_028479789.1">
    <property type="nucleotide sequence ID" value="XM_028615932.1"/>
</dbReference>
<evidence type="ECO:0000256" key="3">
    <source>
        <dbReference type="ARBA" id="ARBA00022737"/>
    </source>
</evidence>
<dbReference type="GO" id="GO:0016226">
    <property type="term" value="P:iron-sulfur cluster assembly"/>
    <property type="evidence" value="ECO:0007669"/>
    <property type="project" value="UniProtKB-UniRule"/>
</dbReference>
<dbReference type="Pfam" id="PF14500">
    <property type="entry name" value="MMS19_N"/>
    <property type="match status" value="1"/>
</dbReference>
<comment type="function">
    <text evidence="5">Key component of the cytosolic iron-sulfur protein assembly (CIA) complex, a multiprotein complex that mediates the incorporation of iron-sulfur cluster into apoproteins specifically involved in DNA metabolism and genomic integrity. In the CIA complex, MMS19 acts as an adapter between early-acting CIA components and a subset of cellular target iron-sulfur proteins.</text>
</comment>
<organism evidence="8 9">
    <name type="scientific">Apiotrichum porosum</name>
    <dbReference type="NCBI Taxonomy" id="105984"/>
    <lineage>
        <taxon>Eukaryota</taxon>
        <taxon>Fungi</taxon>
        <taxon>Dikarya</taxon>
        <taxon>Basidiomycota</taxon>
        <taxon>Agaricomycotina</taxon>
        <taxon>Tremellomycetes</taxon>
        <taxon>Trichosporonales</taxon>
        <taxon>Trichosporonaceae</taxon>
        <taxon>Apiotrichum</taxon>
    </lineage>
</organism>
<evidence type="ECO:0000256" key="2">
    <source>
        <dbReference type="ARBA" id="ARBA00009340"/>
    </source>
</evidence>
<protein>
    <recommendedName>
        <fullName evidence="5">MMS19 nucleotide excision repair protein</fullName>
    </recommendedName>
</protein>
<evidence type="ECO:0000256" key="4">
    <source>
        <dbReference type="ARBA" id="ARBA00023242"/>
    </source>
</evidence>
<sequence length="1049" mass="115630">MDVERVVKTQVTSSELNPSPELIKSVNNGETTLIAVVQALGPFLTAPEEKTRVNGLTYLSNTVTSIDKSKINRPAARTLTNFFLAKLDDFDSLSPSLSALLVLSKLSATTFDDDTAVEVYRQIVENVNMKAYAQSVRHQVYQLFDSFLDKHREAFKDMGPEFISSYSKMVDGEKDPRNLLLLFQLDKVILIDFDVESQIEDMFDVTFCYFPISFRPPPNDPYGITAEDLKVALRAAMSASSHFAKMALPLFLEKYATSSGPAMKDLLLTMAACFPAYGAPAVAERGEELWDCLKTEILYTSDSSVEAAALAALESLIRTLYPTTNDGPSGLAQLIIKQCLENMNEPEKNHSMGSSKCLAALVRASPSTGPFALSQALPQLFRQFNVPKLPSHRENIISYVTILLMAARSVYAVPGATRRQEQERSLEPYRENLLDVMREGLRTRDLKVSAVRGSVALAEIPGFWTKREVEEVVQGMDDLLINEKDPDVRPAVMHGLKTIAGVHADVVEGVTLPVLFHTLPETAPEESDVDGRDAYRRILSALTDLCTMPALFETLVVRITTRLDLLSSATPIEEDAATGASRRECTVAYAWDLLNTLQTVISIKLEAKHVDLPKYYSQVAPRLFGMVVSAALPRVDKVVPLFRDRRLITIAAAIGETLFFELSAAKQAPVVQSMVSAFEEGNLSAIVYDQTSVPPTAGSPLRGNATSAEQDLVALYSAIIRGLKADTPIEVPSISDFLATKVHWAVRVARDDFQLRLMLDLITALVNKRVSEFGGHLEPLLERIWMTDIQDTTQPFELRRRGLLVYLHITKALALLRNDLAYSSIQRIVEILSLSNLDPAFVQEAACDFGVLAESGGKGKGKGRGAHLTTKLLHAQKLWNFLLPKLIEGDKDTEGKGRDVYLVAFASLLPLVPSSLFLSDLPTILPLLLRSLSLSNAAQRANVITALTSIVETANTSTATDKLLHEHAVTMVEGVLRSARRLPGVETNGRVRCTALAALGVFPDAIRYETLHPVKATVIRELADSLDDPLRSVRREAVDTRDRWYRYGA</sequence>
<proteinExistence type="inferred from homology"/>
<dbReference type="SUPFAM" id="SSF48371">
    <property type="entry name" value="ARM repeat"/>
    <property type="match status" value="1"/>
</dbReference>
<dbReference type="GO" id="GO:0097361">
    <property type="term" value="C:cytosolic [4Fe-4S] assembly targeting complex"/>
    <property type="evidence" value="ECO:0007669"/>
    <property type="project" value="UniProtKB-UniRule"/>
</dbReference>
<evidence type="ECO:0000313" key="9">
    <source>
        <dbReference type="Proteomes" id="UP000279236"/>
    </source>
</evidence>
<reference evidence="8 9" key="1">
    <citation type="submission" date="2018-11" db="EMBL/GenBank/DDBJ databases">
        <title>Genome sequence of Apiotrichum porosum DSM 27194.</title>
        <authorList>
            <person name="Aliyu H."/>
            <person name="Gorte O."/>
            <person name="Ochsenreither K."/>
        </authorList>
    </citation>
    <scope>NUCLEOTIDE SEQUENCE [LARGE SCALE GENOMIC DNA]</scope>
    <source>
        <strain evidence="8 9">DSM 27194</strain>
    </source>
</reference>